<dbReference type="EMBL" id="CAWYQH010000163">
    <property type="protein sequence ID" value="CAK8697513.1"/>
    <property type="molecule type" value="Genomic_DNA"/>
</dbReference>
<proteinExistence type="inferred from homology"/>
<comment type="similarity">
    <text evidence="1">Belongs to the type-B carboxylesterase/lipase family.</text>
</comment>
<accession>A0ABP0H1W7</accession>
<dbReference type="InterPro" id="IPR002018">
    <property type="entry name" value="CarbesteraseB"/>
</dbReference>
<dbReference type="Proteomes" id="UP001642483">
    <property type="component" value="Unassembled WGS sequence"/>
</dbReference>
<evidence type="ECO:0000313" key="4">
    <source>
        <dbReference type="Proteomes" id="UP001642483"/>
    </source>
</evidence>
<dbReference type="SUPFAM" id="SSF53474">
    <property type="entry name" value="alpha/beta-Hydrolases"/>
    <property type="match status" value="1"/>
</dbReference>
<dbReference type="InterPro" id="IPR051093">
    <property type="entry name" value="Neuroligin/BSAL"/>
</dbReference>
<gene>
    <name evidence="3" type="ORF">CVLEPA_LOCUS30722</name>
</gene>
<name>A0ABP0H1W7_CLALP</name>
<evidence type="ECO:0000256" key="1">
    <source>
        <dbReference type="ARBA" id="ARBA00005964"/>
    </source>
</evidence>
<dbReference type="PANTHER" id="PTHR43903">
    <property type="entry name" value="NEUROLIGIN"/>
    <property type="match status" value="1"/>
</dbReference>
<organism evidence="3 4">
    <name type="scientific">Clavelina lepadiformis</name>
    <name type="common">Light-bulb sea squirt</name>
    <name type="synonym">Ascidia lepadiformis</name>
    <dbReference type="NCBI Taxonomy" id="159417"/>
    <lineage>
        <taxon>Eukaryota</taxon>
        <taxon>Metazoa</taxon>
        <taxon>Chordata</taxon>
        <taxon>Tunicata</taxon>
        <taxon>Ascidiacea</taxon>
        <taxon>Aplousobranchia</taxon>
        <taxon>Clavelinidae</taxon>
        <taxon>Clavelina</taxon>
    </lineage>
</organism>
<feature type="domain" description="Carboxylesterase type B" evidence="2">
    <location>
        <begin position="4"/>
        <end position="540"/>
    </location>
</feature>
<evidence type="ECO:0000259" key="2">
    <source>
        <dbReference type="Pfam" id="PF00135"/>
    </source>
</evidence>
<sequence length="548" mass="61342">MADCPVVNTFCGKVKGRLCLKAKSPDAKQVFRFSSIPFAKPPVGQLRFEPPQKCEQWEGIRDATKPSSVPVRDQHSCEVVRPYAIIVDEFEEGFSQAGEDCLYLDVYTTNPSKEANLPVLFWLNGEITSAGTKSGCDGQAICGLHDVVLVAPNYRTEIFGFFSTGKNTSYPGNMALLDQVMALEWARDNIENFGGNPSNITLCGVGLGASSAGLHMISPMSKGLFHKAIQHSGTCIAPGLLKQDCSLMVKELGKVLDLPNAEPADIVKKLKCIPARKLIELCSELAKVIGYFTVTVDGKFLSDTPRNLIQKGAISNVPSIIGCNSAETNGIMNWLFPPAFSTGFTQEELKETLDMFVTFLYDGKSENTRKVLKKLEHYKKNFPDDDKLKWSKIAGQICGDAWYVVPCIEQAIRRAEDSEPVYMYYMKQQLRCHHEDEYSIDLQKKVTFCECDHGDDVVFTFGVPLMNGKMMTQCKFSEEEKELTKAWMTYITNFATNGDPNKGKFVHCQWPPYVLGAQRHLTVQMPLCEDDHLIEDRFKLWTENIAFI</sequence>
<dbReference type="InterPro" id="IPR029058">
    <property type="entry name" value="AB_hydrolase_fold"/>
</dbReference>
<keyword evidence="4" id="KW-1185">Reference proteome</keyword>
<comment type="caution">
    <text evidence="3">The sequence shown here is derived from an EMBL/GenBank/DDBJ whole genome shotgun (WGS) entry which is preliminary data.</text>
</comment>
<dbReference type="Gene3D" id="3.40.50.1820">
    <property type="entry name" value="alpha/beta hydrolase"/>
    <property type="match status" value="1"/>
</dbReference>
<reference evidence="3 4" key="1">
    <citation type="submission" date="2024-02" db="EMBL/GenBank/DDBJ databases">
        <authorList>
            <person name="Daric V."/>
            <person name="Darras S."/>
        </authorList>
    </citation>
    <scope>NUCLEOTIDE SEQUENCE [LARGE SCALE GENOMIC DNA]</scope>
</reference>
<protein>
    <recommendedName>
        <fullName evidence="2">Carboxylesterase type B domain-containing protein</fullName>
    </recommendedName>
</protein>
<dbReference type="Pfam" id="PF00135">
    <property type="entry name" value="COesterase"/>
    <property type="match status" value="1"/>
</dbReference>
<evidence type="ECO:0000313" key="3">
    <source>
        <dbReference type="EMBL" id="CAK8697513.1"/>
    </source>
</evidence>